<keyword evidence="1" id="KW-0067">ATP-binding</keyword>
<dbReference type="PANTHER" id="PTHR30605:SF0">
    <property type="entry name" value="ANHYDRO-N-ACETYLMURAMIC ACID KINASE"/>
    <property type="match status" value="1"/>
</dbReference>
<name>A0ABU1US70_9GAMM</name>
<dbReference type="NCBIfam" id="NF007139">
    <property type="entry name" value="PRK09585.1-3"/>
    <property type="match status" value="1"/>
</dbReference>
<dbReference type="HAMAP" id="MF_01270">
    <property type="entry name" value="AnhMurNAc_kinase"/>
    <property type="match status" value="1"/>
</dbReference>
<organism evidence="2 3">
    <name type="scientific">Cellvibrio fibrivorans</name>
    <dbReference type="NCBI Taxonomy" id="126350"/>
    <lineage>
        <taxon>Bacteria</taxon>
        <taxon>Pseudomonadati</taxon>
        <taxon>Pseudomonadota</taxon>
        <taxon>Gammaproteobacteria</taxon>
        <taxon>Cellvibrionales</taxon>
        <taxon>Cellvibrionaceae</taxon>
        <taxon>Cellvibrio</taxon>
    </lineage>
</organism>
<evidence type="ECO:0000256" key="1">
    <source>
        <dbReference type="HAMAP-Rule" id="MF_01270"/>
    </source>
</evidence>
<dbReference type="EC" id="2.7.1.170" evidence="1"/>
<dbReference type="EMBL" id="JAVDVX010000001">
    <property type="protein sequence ID" value="MDR7088000.1"/>
    <property type="molecule type" value="Genomic_DNA"/>
</dbReference>
<keyword evidence="1 2" id="KW-0808">Transferase</keyword>
<reference evidence="2 3" key="1">
    <citation type="submission" date="2023-07" db="EMBL/GenBank/DDBJ databases">
        <title>Sorghum-associated microbial communities from plants grown in Nebraska, USA.</title>
        <authorList>
            <person name="Schachtman D."/>
        </authorList>
    </citation>
    <scope>NUCLEOTIDE SEQUENCE [LARGE SCALE GENOMIC DNA]</scope>
    <source>
        <strain evidence="2 3">BE190</strain>
    </source>
</reference>
<dbReference type="PANTHER" id="PTHR30605">
    <property type="entry name" value="ANHYDRO-N-ACETYLMURAMIC ACID KINASE"/>
    <property type="match status" value="1"/>
</dbReference>
<dbReference type="GO" id="GO:0016301">
    <property type="term" value="F:kinase activity"/>
    <property type="evidence" value="ECO:0007669"/>
    <property type="project" value="UniProtKB-KW"/>
</dbReference>
<keyword evidence="1 2" id="KW-0418">Kinase</keyword>
<proteinExistence type="inferred from homology"/>
<dbReference type="Pfam" id="PF03702">
    <property type="entry name" value="AnmK"/>
    <property type="match status" value="1"/>
</dbReference>
<keyword evidence="1" id="KW-0547">Nucleotide-binding</keyword>
<dbReference type="InterPro" id="IPR005338">
    <property type="entry name" value="Anhydro_N_Ac-Mur_kinase"/>
</dbReference>
<gene>
    <name evidence="1" type="primary">anmK</name>
    <name evidence="2" type="ORF">J2X05_000003</name>
</gene>
<comment type="catalytic activity">
    <reaction evidence="1">
        <text>1,6-anhydro-N-acetyl-beta-muramate + ATP + H2O = N-acetyl-D-muramate 6-phosphate + ADP + H(+)</text>
        <dbReference type="Rhea" id="RHEA:24952"/>
        <dbReference type="ChEBI" id="CHEBI:15377"/>
        <dbReference type="ChEBI" id="CHEBI:15378"/>
        <dbReference type="ChEBI" id="CHEBI:30616"/>
        <dbReference type="ChEBI" id="CHEBI:58690"/>
        <dbReference type="ChEBI" id="CHEBI:58722"/>
        <dbReference type="ChEBI" id="CHEBI:456216"/>
        <dbReference type="EC" id="2.7.1.170"/>
    </reaction>
</comment>
<comment type="function">
    <text evidence="1">Catalyzes the specific phosphorylation of 1,6-anhydro-N-acetylmuramic acid (anhMurNAc) with the simultaneous cleavage of the 1,6-anhydro ring, generating MurNAc-6-P. Is required for the utilization of anhMurNAc either imported from the medium or derived from its own cell wall murein, and thus plays a role in cell wall recycling.</text>
</comment>
<dbReference type="Proteomes" id="UP001253595">
    <property type="component" value="Unassembled WGS sequence"/>
</dbReference>
<keyword evidence="1" id="KW-0119">Carbohydrate metabolism</keyword>
<dbReference type="CDD" id="cd24050">
    <property type="entry name" value="ASKHA_NBD_ANMK"/>
    <property type="match status" value="1"/>
</dbReference>
<comment type="pathway">
    <text evidence="1">Cell wall biogenesis; peptidoglycan recycling.</text>
</comment>
<dbReference type="SUPFAM" id="SSF53067">
    <property type="entry name" value="Actin-like ATPase domain"/>
    <property type="match status" value="1"/>
</dbReference>
<dbReference type="Gene3D" id="3.30.420.40">
    <property type="match status" value="2"/>
</dbReference>
<evidence type="ECO:0000313" key="2">
    <source>
        <dbReference type="EMBL" id="MDR7088000.1"/>
    </source>
</evidence>
<feature type="binding site" evidence="1">
    <location>
        <begin position="13"/>
        <end position="20"/>
    </location>
    <ligand>
        <name>ATP</name>
        <dbReference type="ChEBI" id="CHEBI:30616"/>
    </ligand>
</feature>
<accession>A0ABU1US70</accession>
<comment type="similarity">
    <text evidence="1">Belongs to the anhydro-N-acetylmuramic acid kinase family.</text>
</comment>
<keyword evidence="3" id="KW-1185">Reference proteome</keyword>
<dbReference type="RefSeq" id="WP_310067072.1">
    <property type="nucleotide sequence ID" value="NZ_JAVDVX010000001.1"/>
</dbReference>
<dbReference type="NCBIfam" id="NF007148">
    <property type="entry name" value="PRK09585.3-2"/>
    <property type="match status" value="1"/>
</dbReference>
<comment type="pathway">
    <text evidence="1">Amino-sugar metabolism; 1,6-anhydro-N-acetylmuramate degradation.</text>
</comment>
<comment type="caution">
    <text evidence="2">The sequence shown here is derived from an EMBL/GenBank/DDBJ whole genome shotgun (WGS) entry which is preliminary data.</text>
</comment>
<sequence>MKQPQLYIGLMSGTSADAIDAALVNLQSIPQLLAQHTLPFPAKTRQQIHSLSLPGNNEIDRMGALDTDLGKLFAQATLALLANAGVSATQISAIGSHGQTIRHRPPGSSEGTFTLQIGDPNLIAELTGITTVADFRRRDMAAGGQGAPLVPSFHRAIFHTQDHDRVIVNIGGMANITYLPAQGQTTGFDTGPGNVLMDGWIHSHSGDIYDKNGAWAASGQVHAELLEALLTDAYFTLPAPKSTGRESFNRAWLNKSLARLLTAPSSADVQATLLELTAATIANSISCLGKTAKEIYVCGGGAYNPRLMQRLQDLLPTDKVASTAVLGIDPQWIEAMAFAWLAQQTINHRAGNLRAVTGAKREVILGGVYYA</sequence>
<dbReference type="InterPro" id="IPR043129">
    <property type="entry name" value="ATPase_NBD"/>
</dbReference>
<evidence type="ECO:0000313" key="3">
    <source>
        <dbReference type="Proteomes" id="UP001253595"/>
    </source>
</evidence>
<protein>
    <recommendedName>
        <fullName evidence="1">Anhydro-N-acetylmuramic acid kinase</fullName>
        <ecNumber evidence="1">2.7.1.170</ecNumber>
    </recommendedName>
    <alternativeName>
        <fullName evidence="1">AnhMurNAc kinase</fullName>
    </alternativeName>
</protein>